<keyword evidence="4" id="KW-1185">Reference proteome</keyword>
<dbReference type="RefSeq" id="WP_115963672.1">
    <property type="nucleotide sequence ID" value="NZ_CBCRVL010000010.1"/>
</dbReference>
<dbReference type="Proteomes" id="UP000256769">
    <property type="component" value="Unassembled WGS sequence"/>
</dbReference>
<evidence type="ECO:0000259" key="2">
    <source>
        <dbReference type="PROSITE" id="PS51781"/>
    </source>
</evidence>
<dbReference type="InterPro" id="IPR003646">
    <property type="entry name" value="SH3-like_bac-type"/>
</dbReference>
<dbReference type="Gene3D" id="2.30.30.40">
    <property type="entry name" value="SH3 Domains"/>
    <property type="match status" value="1"/>
</dbReference>
<name>A0A3D9CGS9_9FLAO</name>
<proteinExistence type="predicted"/>
<gene>
    <name evidence="3" type="ORF">DRF59_18435</name>
</gene>
<comment type="caution">
    <text evidence="3">The sequence shown here is derived from an EMBL/GenBank/DDBJ whole genome shotgun (WGS) entry which is preliminary data.</text>
</comment>
<reference evidence="3 4" key="1">
    <citation type="journal article" date="2007" name="Int. J. Syst. Evol. Microbiol.">
        <title>Chryseobacterium flavum sp. nov., isolated from polluted soil.</title>
        <authorList>
            <person name="Zhou Y."/>
            <person name="Dong J."/>
            <person name="Wang X."/>
            <person name="Huang X."/>
            <person name="Zhang K.Y."/>
            <person name="Zhang Y.Q."/>
            <person name="Guo Y.F."/>
            <person name="Lai R."/>
            <person name="Li W.J."/>
        </authorList>
    </citation>
    <scope>NUCLEOTIDE SEQUENCE [LARGE SCALE GENOMIC DNA]</scope>
    <source>
        <strain evidence="3 4">KCTC 12877</strain>
    </source>
</reference>
<feature type="chain" id="PRO_5017624021" description="SH3b domain-containing protein" evidence="1">
    <location>
        <begin position="24"/>
        <end position="236"/>
    </location>
</feature>
<dbReference type="Pfam" id="PF08239">
    <property type="entry name" value="SH3_3"/>
    <property type="match status" value="1"/>
</dbReference>
<protein>
    <recommendedName>
        <fullName evidence="2">SH3b domain-containing protein</fullName>
    </recommendedName>
</protein>
<dbReference type="EMBL" id="QNUE01000021">
    <property type="protein sequence ID" value="REC64953.1"/>
    <property type="molecule type" value="Genomic_DNA"/>
</dbReference>
<feature type="domain" description="SH3b" evidence="2">
    <location>
        <begin position="20"/>
        <end position="91"/>
    </location>
</feature>
<feature type="signal peptide" evidence="1">
    <location>
        <begin position="1"/>
        <end position="23"/>
    </location>
</feature>
<sequence length="236" mass="26910">MKAKKILLFTATLSIQLSLAQFAKVVDQDGYVNVRENADAKSKIIGKINSDEMVYVFEHDEKTQWYTIDYKNNNGGTLNGYVHNSRLKFIESYEIIPSVVKNENKAIFKSGNIKVEIAAEKFNYKDHKKDFSSTNSGNQQQEDLYKGQQVWGTDGNSPNTHYKFITVWIGNRMIQIPQKDIENLFNVDNESAQCFFDPSNKALYITMLNSDGAGSYAVLFKIEKGIYKGKEIIIPF</sequence>
<dbReference type="PROSITE" id="PS51781">
    <property type="entry name" value="SH3B"/>
    <property type="match status" value="1"/>
</dbReference>
<dbReference type="AlphaFoldDB" id="A0A3D9CGS9"/>
<dbReference type="OrthoDB" id="7054664at2"/>
<accession>A0A3D9CGS9</accession>
<keyword evidence="1" id="KW-0732">Signal</keyword>
<evidence type="ECO:0000313" key="3">
    <source>
        <dbReference type="EMBL" id="REC64953.1"/>
    </source>
</evidence>
<evidence type="ECO:0000256" key="1">
    <source>
        <dbReference type="SAM" id="SignalP"/>
    </source>
</evidence>
<evidence type="ECO:0000313" key="4">
    <source>
        <dbReference type="Proteomes" id="UP000256769"/>
    </source>
</evidence>
<organism evidence="3 4">
    <name type="scientific">Chryseobacterium flavum</name>
    <dbReference type="NCBI Taxonomy" id="415851"/>
    <lineage>
        <taxon>Bacteria</taxon>
        <taxon>Pseudomonadati</taxon>
        <taxon>Bacteroidota</taxon>
        <taxon>Flavobacteriia</taxon>
        <taxon>Flavobacteriales</taxon>
        <taxon>Weeksellaceae</taxon>
        <taxon>Chryseobacterium group</taxon>
        <taxon>Chryseobacterium</taxon>
    </lineage>
</organism>